<dbReference type="EMBL" id="NBIV01000042">
    <property type="protein sequence ID" value="PXF46227.1"/>
    <property type="molecule type" value="Genomic_DNA"/>
</dbReference>
<reference evidence="1 2" key="1">
    <citation type="journal article" date="2018" name="Mol. Biol. Evol.">
        <title>Analysis of the draft genome of the red seaweed Gracilariopsis chorda provides insights into genome size evolution in Rhodophyta.</title>
        <authorList>
            <person name="Lee J."/>
            <person name="Yang E.C."/>
            <person name="Graf L."/>
            <person name="Yang J.H."/>
            <person name="Qiu H."/>
            <person name="Zel Zion U."/>
            <person name="Chan C.X."/>
            <person name="Stephens T.G."/>
            <person name="Weber A.P.M."/>
            <person name="Boo G.H."/>
            <person name="Boo S.M."/>
            <person name="Kim K.M."/>
            <person name="Shin Y."/>
            <person name="Jung M."/>
            <person name="Lee S.J."/>
            <person name="Yim H.S."/>
            <person name="Lee J.H."/>
            <person name="Bhattacharya D."/>
            <person name="Yoon H.S."/>
        </authorList>
    </citation>
    <scope>NUCLEOTIDE SEQUENCE [LARGE SCALE GENOMIC DNA]</scope>
    <source>
        <strain evidence="1 2">SKKU-2015</strain>
        <tissue evidence="1">Whole body</tissue>
    </source>
</reference>
<protein>
    <submittedName>
        <fullName evidence="1">Uncharacterized protein</fullName>
    </submittedName>
</protein>
<sequence>MVLGAAFGNQAISNSYSHPLFVAFNIDNSLHPHDNSTLAASAAPSVVQTVASKPLGSAPNDIATAVSPDILQFVPSTLPAHPAQAEFFEAFRKVLDHYSALVNRLPFLEELQQDLSIEWFTHRSNIHHALVKEFTEIGIILRSFAARHRKSNAIRLSNNIRNSSDYWYDRHAVVPIIFYGPSADPSKIICVSAPMFDARAAAQVPILQPHSSTPAPFSANRLLIRAKNPSNTPEISSNAQISANNSLNCQATLSSHRR</sequence>
<comment type="caution">
    <text evidence="1">The sequence shown here is derived from an EMBL/GenBank/DDBJ whole genome shotgun (WGS) entry which is preliminary data.</text>
</comment>
<gene>
    <name evidence="1" type="ORF">BWQ96_04012</name>
</gene>
<dbReference type="AlphaFoldDB" id="A0A2V3IX09"/>
<evidence type="ECO:0000313" key="2">
    <source>
        <dbReference type="Proteomes" id="UP000247409"/>
    </source>
</evidence>
<evidence type="ECO:0000313" key="1">
    <source>
        <dbReference type="EMBL" id="PXF46227.1"/>
    </source>
</evidence>
<proteinExistence type="predicted"/>
<accession>A0A2V3IX09</accession>
<keyword evidence="2" id="KW-1185">Reference proteome</keyword>
<organism evidence="1 2">
    <name type="scientific">Gracilariopsis chorda</name>
    <dbReference type="NCBI Taxonomy" id="448386"/>
    <lineage>
        <taxon>Eukaryota</taxon>
        <taxon>Rhodophyta</taxon>
        <taxon>Florideophyceae</taxon>
        <taxon>Rhodymeniophycidae</taxon>
        <taxon>Gracilariales</taxon>
        <taxon>Gracilariaceae</taxon>
        <taxon>Gracilariopsis</taxon>
    </lineage>
</organism>
<dbReference type="Proteomes" id="UP000247409">
    <property type="component" value="Unassembled WGS sequence"/>
</dbReference>
<name>A0A2V3IX09_9FLOR</name>